<gene>
    <name evidence="4" type="ORF">V6N11_063400</name>
</gene>
<dbReference type="InterPro" id="IPR045182">
    <property type="entry name" value="JINGUBANG-like"/>
</dbReference>
<evidence type="ECO:0000256" key="3">
    <source>
        <dbReference type="PROSITE-ProRule" id="PRU00221"/>
    </source>
</evidence>
<dbReference type="PANTHER" id="PTHR22844">
    <property type="entry name" value="F-BOX AND WD40 DOMAIN PROTEIN"/>
    <property type="match status" value="1"/>
</dbReference>
<dbReference type="EMBL" id="JBBPBN010002493">
    <property type="protein sequence ID" value="KAK8475824.1"/>
    <property type="molecule type" value="Genomic_DNA"/>
</dbReference>
<evidence type="ECO:0000256" key="1">
    <source>
        <dbReference type="ARBA" id="ARBA00022574"/>
    </source>
</evidence>
<protein>
    <submittedName>
        <fullName evidence="4">Uncharacterized protein</fullName>
    </submittedName>
</protein>
<dbReference type="InterPro" id="IPR001680">
    <property type="entry name" value="WD40_rpt"/>
</dbReference>
<evidence type="ECO:0000256" key="2">
    <source>
        <dbReference type="ARBA" id="ARBA00022737"/>
    </source>
</evidence>
<dbReference type="Proteomes" id="UP001396334">
    <property type="component" value="Unassembled WGS sequence"/>
</dbReference>
<dbReference type="InterPro" id="IPR020472">
    <property type="entry name" value="WD40_PAC1"/>
</dbReference>
<feature type="repeat" description="WD" evidence="3">
    <location>
        <begin position="222"/>
        <end position="251"/>
    </location>
</feature>
<dbReference type="SMART" id="SM00320">
    <property type="entry name" value="WD40"/>
    <property type="match status" value="7"/>
</dbReference>
<organism evidence="4 5">
    <name type="scientific">Hibiscus sabdariffa</name>
    <name type="common">roselle</name>
    <dbReference type="NCBI Taxonomy" id="183260"/>
    <lineage>
        <taxon>Eukaryota</taxon>
        <taxon>Viridiplantae</taxon>
        <taxon>Streptophyta</taxon>
        <taxon>Embryophyta</taxon>
        <taxon>Tracheophyta</taxon>
        <taxon>Spermatophyta</taxon>
        <taxon>Magnoliopsida</taxon>
        <taxon>eudicotyledons</taxon>
        <taxon>Gunneridae</taxon>
        <taxon>Pentapetalae</taxon>
        <taxon>rosids</taxon>
        <taxon>malvids</taxon>
        <taxon>Malvales</taxon>
        <taxon>Malvaceae</taxon>
        <taxon>Malvoideae</taxon>
        <taxon>Hibiscus</taxon>
    </lineage>
</organism>
<keyword evidence="1 3" id="KW-0853">WD repeat</keyword>
<dbReference type="PRINTS" id="PR00320">
    <property type="entry name" value="GPROTEINBRPT"/>
</dbReference>
<dbReference type="Gene3D" id="2.130.10.10">
    <property type="entry name" value="YVTN repeat-like/Quinoprotein amine dehydrogenase"/>
    <property type="match status" value="2"/>
</dbReference>
<keyword evidence="5" id="KW-1185">Reference proteome</keyword>
<accession>A0ABR1Z7M4</accession>
<keyword evidence="2" id="KW-0677">Repeat</keyword>
<evidence type="ECO:0000313" key="5">
    <source>
        <dbReference type="Proteomes" id="UP001396334"/>
    </source>
</evidence>
<proteinExistence type="predicted"/>
<dbReference type="InterPro" id="IPR015943">
    <property type="entry name" value="WD40/YVTN_repeat-like_dom_sf"/>
</dbReference>
<evidence type="ECO:0000313" key="4">
    <source>
        <dbReference type="EMBL" id="KAK8475824.1"/>
    </source>
</evidence>
<dbReference type="PROSITE" id="PS50082">
    <property type="entry name" value="WD_REPEATS_2"/>
    <property type="match status" value="3"/>
</dbReference>
<dbReference type="CDD" id="cd00200">
    <property type="entry name" value="WD40"/>
    <property type="match status" value="1"/>
</dbReference>
<name>A0ABR1Z7M4_9ROSI</name>
<dbReference type="SUPFAM" id="SSF50978">
    <property type="entry name" value="WD40 repeat-like"/>
    <property type="match status" value="1"/>
</dbReference>
<feature type="repeat" description="WD" evidence="3">
    <location>
        <begin position="182"/>
        <end position="221"/>
    </location>
</feature>
<sequence length="405" mass="44773">MVLITIAPMQEAAVLSAPLLLSSATTSSSSSEADDNPLASHRFEIQDVTKYDFPCKTLRGFESYKSLVVLSEHIGSVSCLALCGEFILSASQGKDIIVWQQPDLRQFTKFGEGEGSVKALVAVGNKVYTAHQDSRIRVWKVTRSSEDVFKLVDTLPTTKDYLGNFMKQSNYVETRRHHKHLWIEHADTISCLAYYKGLIYSGSWDKTLKVWRISDLKCLESIKAHDDAINSLVARKGIMYTASADGKIKVWGTQGKTSHSLLGVLEDHKDVSLNTVAVSDDGKWVYGGGSDGYVTGWEGNVDSFTWKWVGETKAHRMAVLCMCMEGELLFTGSTDKTIGIWKREAYGQLCKVGVITGHEGPVKCLQASPCNVGTGFMLYSGGLDKSLRVWWVPKAEHTAQQQAHD</sequence>
<reference evidence="4 5" key="1">
    <citation type="journal article" date="2024" name="G3 (Bethesda)">
        <title>Genome assembly of Hibiscus sabdariffa L. provides insights into metabolisms of medicinal natural products.</title>
        <authorList>
            <person name="Kim T."/>
        </authorList>
    </citation>
    <scope>NUCLEOTIDE SEQUENCE [LARGE SCALE GENOMIC DNA]</scope>
    <source>
        <strain evidence="4">TK-2024</strain>
        <tissue evidence="4">Old leaves</tissue>
    </source>
</reference>
<dbReference type="Pfam" id="PF00400">
    <property type="entry name" value="WD40"/>
    <property type="match status" value="5"/>
</dbReference>
<dbReference type="PANTHER" id="PTHR22844:SF340">
    <property type="entry name" value="OS01G0946100 PROTEIN"/>
    <property type="match status" value="1"/>
</dbReference>
<comment type="caution">
    <text evidence="4">The sequence shown here is derived from an EMBL/GenBank/DDBJ whole genome shotgun (WGS) entry which is preliminary data.</text>
</comment>
<feature type="repeat" description="WD" evidence="3">
    <location>
        <begin position="355"/>
        <end position="390"/>
    </location>
</feature>
<dbReference type="InterPro" id="IPR036322">
    <property type="entry name" value="WD40_repeat_dom_sf"/>
</dbReference>